<comment type="caution">
    <text evidence="1">The sequence shown here is derived from an EMBL/GenBank/DDBJ whole genome shotgun (WGS) entry which is preliminary data.</text>
</comment>
<sequence>MFSTWKQEKATAALVEEAQALAEKLAAAKPHHVDSHAAAARFWAASYLSEGKNLYELSHWKADAVSRFAATVQARVAGLRKKREYDSSDGLVIWLHTARAVTETRVAPAVRDIWQHLMDAGPNADFMVRELIQDAGLPADKGRRVPVGFEVKE</sequence>
<protein>
    <submittedName>
        <fullName evidence="1">Uncharacterized protein</fullName>
    </submittedName>
</protein>
<keyword evidence="2" id="KW-1185">Reference proteome</keyword>
<gene>
    <name evidence="1" type="ORF">OU682_22425</name>
</gene>
<proteinExistence type="predicted"/>
<evidence type="ECO:0000313" key="2">
    <source>
        <dbReference type="Proteomes" id="UP001149822"/>
    </source>
</evidence>
<accession>A0ABT4JD89</accession>
<reference evidence="1" key="1">
    <citation type="submission" date="2022-12" db="EMBL/GenBank/DDBJ databases">
        <title>Paracoccus sp. EF6 isolated from a lake water.</title>
        <authorList>
            <person name="Liu H."/>
        </authorList>
    </citation>
    <scope>NUCLEOTIDE SEQUENCE</scope>
    <source>
        <strain evidence="1">EF6</strain>
    </source>
</reference>
<dbReference type="Proteomes" id="UP001149822">
    <property type="component" value="Unassembled WGS sequence"/>
</dbReference>
<evidence type="ECO:0000313" key="1">
    <source>
        <dbReference type="EMBL" id="MCZ0964328.1"/>
    </source>
</evidence>
<name>A0ABT4JD89_9RHOB</name>
<dbReference type="RefSeq" id="WP_268944420.1">
    <property type="nucleotide sequence ID" value="NZ_JAPTYD010000088.1"/>
</dbReference>
<dbReference type="EMBL" id="JAPTYD010000088">
    <property type="protein sequence ID" value="MCZ0964328.1"/>
    <property type="molecule type" value="Genomic_DNA"/>
</dbReference>
<organism evidence="1 2">
    <name type="scientific">Paracoccus benzoatiresistens</name>
    <dbReference type="NCBI Taxonomy" id="2997341"/>
    <lineage>
        <taxon>Bacteria</taxon>
        <taxon>Pseudomonadati</taxon>
        <taxon>Pseudomonadota</taxon>
        <taxon>Alphaproteobacteria</taxon>
        <taxon>Rhodobacterales</taxon>
        <taxon>Paracoccaceae</taxon>
        <taxon>Paracoccus</taxon>
    </lineage>
</organism>